<proteinExistence type="predicted"/>
<gene>
    <name evidence="3" type="ORF">QDS18_16760</name>
</gene>
<dbReference type="Proteomes" id="UP001229409">
    <property type="component" value="Unassembled WGS sequence"/>
</dbReference>
<protein>
    <recommendedName>
        <fullName evidence="2">YqbQ/XkdQ domain-containing protein</fullName>
    </recommendedName>
</protein>
<organism evidence="3 4">
    <name type="scientific">Paenibacillus polymyxa</name>
    <name type="common">Bacillus polymyxa</name>
    <dbReference type="NCBI Taxonomy" id="1406"/>
    <lineage>
        <taxon>Bacteria</taxon>
        <taxon>Bacillati</taxon>
        <taxon>Bacillota</taxon>
        <taxon>Bacilli</taxon>
        <taxon>Bacillales</taxon>
        <taxon>Paenibacillaceae</taxon>
        <taxon>Paenibacillus</taxon>
    </lineage>
</organism>
<accession>A0AAP3ZZT2</accession>
<dbReference type="RefSeq" id="WP_279834895.1">
    <property type="nucleotide sequence ID" value="NZ_JARVWT010000006.1"/>
</dbReference>
<dbReference type="Pfam" id="PF24032">
    <property type="entry name" value="YQBQ"/>
    <property type="match status" value="1"/>
</dbReference>
<reference evidence="3" key="1">
    <citation type="submission" date="2023-04" db="EMBL/GenBank/DDBJ databases">
        <title>Uncovering the Secrets of Slow-Growing Bacteria in Tropical Savanna Soil through Cultivation and Genomic Analysis.</title>
        <authorList>
            <person name="Goncalves O.S."/>
            <person name="Santana M.F."/>
        </authorList>
    </citation>
    <scope>NUCLEOTIDE SEQUENCE</scope>
    <source>
        <strain evidence="3">ANTI</strain>
    </source>
</reference>
<feature type="compositionally biased region" description="Low complexity" evidence="1">
    <location>
        <begin position="353"/>
        <end position="362"/>
    </location>
</feature>
<evidence type="ECO:0000256" key="1">
    <source>
        <dbReference type="SAM" id="MobiDB-lite"/>
    </source>
</evidence>
<evidence type="ECO:0000313" key="4">
    <source>
        <dbReference type="Proteomes" id="UP001229409"/>
    </source>
</evidence>
<evidence type="ECO:0000313" key="3">
    <source>
        <dbReference type="EMBL" id="MDH2332513.1"/>
    </source>
</evidence>
<feature type="region of interest" description="Disordered" evidence="1">
    <location>
        <begin position="328"/>
        <end position="385"/>
    </location>
</feature>
<comment type="caution">
    <text evidence="3">The sequence shown here is derived from an EMBL/GenBank/DDBJ whole genome shotgun (WGS) entry which is preliminary data.</text>
</comment>
<feature type="domain" description="YqbQ/XkdQ" evidence="2">
    <location>
        <begin position="26"/>
        <end position="319"/>
    </location>
</feature>
<feature type="compositionally biased region" description="Basic and acidic residues" evidence="1">
    <location>
        <begin position="328"/>
        <end position="338"/>
    </location>
</feature>
<dbReference type="InterPro" id="IPR056937">
    <property type="entry name" value="YqbQ/XkdQ"/>
</dbReference>
<dbReference type="SUPFAM" id="SSF69279">
    <property type="entry name" value="Phage tail proteins"/>
    <property type="match status" value="1"/>
</dbReference>
<sequence>MGTGAAEIKLLYDGKYWIEPLVKSATWSGDVAQPHRTLTISYSNTLNADDKRIAFELGKELRFYVDDVGLFRGVIFTYDIDDKGDTTIAAYDENVYLTKNVDTQKFVGKTAGAILSSLCKSFGIPVGTVANTGYVIPKLILRDMSLWDMITTALTETRKQNNRKFFVYSREGKLFLREKKDEIVRWMLEDGVNITSARRSQSIEEMRTAVKAQGGTDEKPITSTARDAALIKKYGMMQHVESADSDATASQIQQLAKAKLKELGKVGEDVSVDALGITQVVAGAAVYAFESMTDIVGGYYVNADTHTFTNGTHTMSLTLSKTDDLPKLEYEESEPKKEAAKKKKKKAKKKSSKANNSGSGSPMKVLDVVSEMESVRGGSNRGGVN</sequence>
<dbReference type="AlphaFoldDB" id="A0AAP3ZZT2"/>
<evidence type="ECO:0000259" key="2">
    <source>
        <dbReference type="Pfam" id="PF24032"/>
    </source>
</evidence>
<name>A0AAP3ZZT2_PAEPO</name>
<feature type="compositionally biased region" description="Basic residues" evidence="1">
    <location>
        <begin position="339"/>
        <end position="352"/>
    </location>
</feature>
<dbReference type="EMBL" id="JARVWT010000006">
    <property type="protein sequence ID" value="MDH2332513.1"/>
    <property type="molecule type" value="Genomic_DNA"/>
</dbReference>